<organism evidence="1">
    <name type="scientific">Myoviridae sp. ctiil21</name>
    <dbReference type="NCBI Taxonomy" id="2825153"/>
    <lineage>
        <taxon>Viruses</taxon>
        <taxon>Duplodnaviria</taxon>
        <taxon>Heunggongvirae</taxon>
        <taxon>Uroviricota</taxon>
        <taxon>Caudoviricetes</taxon>
    </lineage>
</organism>
<proteinExistence type="predicted"/>
<reference evidence="1" key="1">
    <citation type="journal article" date="2021" name="Proc. Natl. Acad. Sci. U.S.A.">
        <title>A Catalog of Tens of Thousands of Viruses from Human Metagenomes Reveals Hidden Associations with Chronic Diseases.</title>
        <authorList>
            <person name="Tisza M.J."/>
            <person name="Buck C.B."/>
        </authorList>
    </citation>
    <scope>NUCLEOTIDE SEQUENCE</scope>
    <source>
        <strain evidence="1">Ctiil21</strain>
    </source>
</reference>
<dbReference type="EMBL" id="BK015343">
    <property type="protein sequence ID" value="DAE02228.1"/>
    <property type="molecule type" value="Genomic_DNA"/>
</dbReference>
<evidence type="ECO:0000313" key="1">
    <source>
        <dbReference type="EMBL" id="DAE02228.1"/>
    </source>
</evidence>
<accession>A0A8S5P7Q8</accession>
<name>A0A8S5P7Q8_9CAUD</name>
<protein>
    <submittedName>
        <fullName evidence="1">Uncharacterized protein</fullName>
    </submittedName>
</protein>
<sequence>MKKPLSLFLFIALCWLSMTATASASWMWAGSDDKVGIFFKPESIEFEHKGTLINGDVVYVWWYMLYDDAYAQSHPFMGRTLKKVVTYDKLNLEKVMSKSLDIIAYDENGDVIYQGSDETVRRIIPGSHHEVLFNAVAKYVHEHFEEVSDRTVK</sequence>